<accession>A0A8E0VCQ2</accession>
<comment type="caution">
    <text evidence="5">The sequence shown here is derived from an EMBL/GenBank/DDBJ whole genome shotgun (WGS) entry which is preliminary data.</text>
</comment>
<dbReference type="SMART" id="SM00320">
    <property type="entry name" value="WD40"/>
    <property type="match status" value="8"/>
</dbReference>
<keyword evidence="2" id="KW-0677">Repeat</keyword>
<dbReference type="InterPro" id="IPR001680">
    <property type="entry name" value="WD40_rpt"/>
</dbReference>
<dbReference type="InterPro" id="IPR011047">
    <property type="entry name" value="Quinoprotein_ADH-like_sf"/>
</dbReference>
<dbReference type="SUPFAM" id="SSF50974">
    <property type="entry name" value="Nitrous oxide reductase, N-terminal domain"/>
    <property type="match status" value="1"/>
</dbReference>
<dbReference type="PROSITE" id="PS50294">
    <property type="entry name" value="WD_REPEATS_REGION"/>
    <property type="match status" value="3"/>
</dbReference>
<name>A0A8E0VCQ2_9TREM</name>
<dbReference type="Gene3D" id="2.130.10.10">
    <property type="entry name" value="YVTN repeat-like/Quinoprotein amine dehydrogenase"/>
    <property type="match status" value="2"/>
</dbReference>
<feature type="compositionally biased region" description="Basic and acidic residues" evidence="4">
    <location>
        <begin position="161"/>
        <end position="170"/>
    </location>
</feature>
<dbReference type="PROSITE" id="PS50082">
    <property type="entry name" value="WD_REPEATS_2"/>
    <property type="match status" value="4"/>
</dbReference>
<feature type="repeat" description="WD" evidence="3">
    <location>
        <begin position="65"/>
        <end position="104"/>
    </location>
</feature>
<dbReference type="Pfam" id="PF00400">
    <property type="entry name" value="WD40"/>
    <property type="match status" value="6"/>
</dbReference>
<dbReference type="InterPro" id="IPR011045">
    <property type="entry name" value="N2O_reductase_N"/>
</dbReference>
<feature type="repeat" description="WD" evidence="3">
    <location>
        <begin position="282"/>
        <end position="321"/>
    </location>
</feature>
<keyword evidence="1 3" id="KW-0853">WD repeat</keyword>
<sequence>MGTIIAKTTNYTEPLKTMQAHSAGINCLALSPDQTILASGSDDCTIRLWTQCDAEQDYMRCYQILAAHTNYVTSLVFFHDKLLSGSADRDVRKWDIRTGQCLLVFTGHDDLINTIVCAYNHVFTASNDKTAICWNFDTGKPVVHLRGHTHNVNTITCSGIHDSENDRDDKDGDNDDEGYSNSRQIKNAVGKTNNGTVVDGERDISNLIKQMGPRECVYTGSADKTAKTWSTRSGKCLLTFRGHSGPITHVALSKDGHILYTTSLDTTVRSWFADSAKPQFVFEGHKSEVISLVVAEKMLYTSSTDRTARSWLLSNGALVRTYRGHKRTVNAVEKLGTYVITASDDGHLRCFEEKTGSIYHNYGNKTTEGCNAFVITNQYVITAANNGVLIVWPKWTDQIPGKAEVETPANEN</sequence>
<dbReference type="InterPro" id="IPR020472">
    <property type="entry name" value="WD40_PAC1"/>
</dbReference>
<feature type="region of interest" description="Disordered" evidence="4">
    <location>
        <begin position="160"/>
        <end position="194"/>
    </location>
</feature>
<dbReference type="OrthoDB" id="674604at2759"/>
<dbReference type="PRINTS" id="PR00320">
    <property type="entry name" value="GPROTEINBRPT"/>
</dbReference>
<feature type="repeat" description="WD" evidence="3">
    <location>
        <begin position="240"/>
        <end position="271"/>
    </location>
</feature>
<feature type="compositionally biased region" description="Polar residues" evidence="4">
    <location>
        <begin position="179"/>
        <end position="194"/>
    </location>
</feature>
<evidence type="ECO:0000256" key="3">
    <source>
        <dbReference type="PROSITE-ProRule" id="PRU00221"/>
    </source>
</evidence>
<dbReference type="PANTHER" id="PTHR19848:SF8">
    <property type="entry name" value="F-BOX AND WD REPEAT DOMAIN CONTAINING 7"/>
    <property type="match status" value="1"/>
</dbReference>
<dbReference type="InterPro" id="IPR015943">
    <property type="entry name" value="WD40/YVTN_repeat-like_dom_sf"/>
</dbReference>
<dbReference type="Proteomes" id="UP000728185">
    <property type="component" value="Unassembled WGS sequence"/>
</dbReference>
<dbReference type="EMBL" id="LUCM01011285">
    <property type="protein sequence ID" value="KAA0184179.1"/>
    <property type="molecule type" value="Genomic_DNA"/>
</dbReference>
<gene>
    <name evidence="5" type="ORF">FBUS_04018</name>
</gene>
<evidence type="ECO:0000256" key="2">
    <source>
        <dbReference type="ARBA" id="ARBA00022737"/>
    </source>
</evidence>
<dbReference type="SUPFAM" id="SSF50998">
    <property type="entry name" value="Quinoprotein alcohol dehydrogenase-like"/>
    <property type="match status" value="1"/>
</dbReference>
<feature type="repeat" description="WD" evidence="3">
    <location>
        <begin position="18"/>
        <end position="49"/>
    </location>
</feature>
<evidence type="ECO:0008006" key="7">
    <source>
        <dbReference type="Google" id="ProtNLM"/>
    </source>
</evidence>
<organism evidence="5 6">
    <name type="scientific">Fasciolopsis buskii</name>
    <dbReference type="NCBI Taxonomy" id="27845"/>
    <lineage>
        <taxon>Eukaryota</taxon>
        <taxon>Metazoa</taxon>
        <taxon>Spiralia</taxon>
        <taxon>Lophotrochozoa</taxon>
        <taxon>Platyhelminthes</taxon>
        <taxon>Trematoda</taxon>
        <taxon>Digenea</taxon>
        <taxon>Plagiorchiida</taxon>
        <taxon>Echinostomata</taxon>
        <taxon>Echinostomatoidea</taxon>
        <taxon>Fasciolidae</taxon>
        <taxon>Fasciolopsis</taxon>
    </lineage>
</organism>
<dbReference type="AlphaFoldDB" id="A0A8E0VCQ2"/>
<dbReference type="CDD" id="cd00200">
    <property type="entry name" value="WD40"/>
    <property type="match status" value="1"/>
</dbReference>
<reference evidence="5" key="1">
    <citation type="submission" date="2019-05" db="EMBL/GenBank/DDBJ databases">
        <title>Annotation for the trematode Fasciolopsis buski.</title>
        <authorList>
            <person name="Choi Y.-J."/>
        </authorList>
    </citation>
    <scope>NUCLEOTIDE SEQUENCE</scope>
    <source>
        <strain evidence="5">HT</strain>
        <tissue evidence="5">Whole worm</tissue>
    </source>
</reference>
<evidence type="ECO:0000256" key="4">
    <source>
        <dbReference type="SAM" id="MobiDB-lite"/>
    </source>
</evidence>
<evidence type="ECO:0000313" key="6">
    <source>
        <dbReference type="Proteomes" id="UP000728185"/>
    </source>
</evidence>
<keyword evidence="6" id="KW-1185">Reference proteome</keyword>
<evidence type="ECO:0000256" key="1">
    <source>
        <dbReference type="ARBA" id="ARBA00022574"/>
    </source>
</evidence>
<dbReference type="PANTHER" id="PTHR19848">
    <property type="entry name" value="WD40 REPEAT PROTEIN"/>
    <property type="match status" value="1"/>
</dbReference>
<evidence type="ECO:0000313" key="5">
    <source>
        <dbReference type="EMBL" id="KAA0184179.1"/>
    </source>
</evidence>
<proteinExistence type="predicted"/>
<protein>
    <recommendedName>
        <fullName evidence="7">WD repeat-containing protein 86</fullName>
    </recommendedName>
</protein>